<gene>
    <name evidence="1" type="ORF">Sant_P0313</name>
</gene>
<name>W0I018_9GAMM</name>
<protein>
    <submittedName>
        <fullName evidence="1">Putative antibiotic biosynthesis protein</fullName>
    </submittedName>
</protein>
<keyword evidence="1" id="KW-0614">Plasmid</keyword>
<dbReference type="OrthoDB" id="3035379at2"/>
<dbReference type="HOGENOM" id="CLU_268046_0_0_6"/>
<accession>W0I018</accession>
<organism evidence="1 2">
    <name type="scientific">Sodalis praecaptivus</name>
    <dbReference type="NCBI Taxonomy" id="1239307"/>
    <lineage>
        <taxon>Bacteria</taxon>
        <taxon>Pseudomonadati</taxon>
        <taxon>Pseudomonadota</taxon>
        <taxon>Gammaproteobacteria</taxon>
        <taxon>Enterobacterales</taxon>
        <taxon>Bruguierivoracaceae</taxon>
        <taxon>Sodalis</taxon>
    </lineage>
</organism>
<keyword evidence="2" id="KW-1185">Reference proteome</keyword>
<dbReference type="Proteomes" id="UP000019028">
    <property type="component" value="Plasmid pHS1"/>
</dbReference>
<geneLocation type="plasmid" evidence="1 2">
    <name>pHS1</name>
</geneLocation>
<evidence type="ECO:0000313" key="2">
    <source>
        <dbReference type="Proteomes" id="UP000019028"/>
    </source>
</evidence>
<evidence type="ECO:0000313" key="1">
    <source>
        <dbReference type="EMBL" id="AHF79349.1"/>
    </source>
</evidence>
<reference evidence="1 2" key="1">
    <citation type="journal article" date="2014" name="Genome Biol. Evol.">
        <title>Genome degeneration and adaptation in a nascent stage of symbiosis.</title>
        <authorList>
            <person name="Oakeson K.F."/>
            <person name="Gil R."/>
            <person name="Clayton A.L."/>
            <person name="Dunn D.M."/>
            <person name="von Niederhausern A.C."/>
            <person name="Hamil C."/>
            <person name="Aoyagi A."/>
            <person name="Duval B."/>
            <person name="Baca A."/>
            <person name="Silva F.J."/>
            <person name="Vallier A."/>
            <person name="Jackson D.G."/>
            <person name="Latorre A."/>
            <person name="Weiss R.B."/>
            <person name="Heddi A."/>
            <person name="Moya A."/>
            <person name="Dale C."/>
        </authorList>
    </citation>
    <scope>NUCLEOTIDE SEQUENCE [LARGE SCALE GENOMIC DNA]</scope>
    <source>
        <strain evidence="1 2">HS1</strain>
        <plasmid evidence="2">Plasmid pHS1</plasmid>
    </source>
</reference>
<dbReference type="RefSeq" id="WP_025424487.1">
    <property type="nucleotide sequence ID" value="NZ_CP006570.1"/>
</dbReference>
<dbReference type="KEGG" id="sod:Sant_P0313"/>
<proteinExistence type="predicted"/>
<dbReference type="EMBL" id="CP006570">
    <property type="protein sequence ID" value="AHF79349.1"/>
    <property type="molecule type" value="Genomic_DNA"/>
</dbReference>
<dbReference type="PATRIC" id="fig|1239307.3.peg.4875"/>
<sequence length="1226" mass="136002">MTAKYERLQQLSQQQDFAALVPPLAGFGPDDAQAIVNAHPQADAARLQDLYRRYLSQHPDRMKYVEERCGPPPWIIRSAGLEDGDRFVNAGGYASVICLAKTDFAERVAEVVFSGFTAQAIAQQKLDHPNYQPQPIAWFAQRLVEGVPCVAEPSQSPYLTAEDCRKLIQRLQQLHQHFAQPALDTEWVLETDLGLVSATAMSLSASDGVRGELALGFGFASAQSPGARVNAVAYYWPSSKAPLWHGAQLRQATMMKYWLVQVRPAPGYRLESQVERLTAATRARLAGALRAVPVNALLPAMAPAAGHFLCATTLDEAWGRYLGLSPSGKKALAAVFVETGVACEHAGIMFRQQNLPVFLVRLAHVPTVTWVVIDSEEDYAYFSAQQPAIPLTSETAQRVNLPTAIQAIFDDTTPVPAAPLTREALAILLQQALAGPPPLAEKTAAALRWRTLFPTDAWLQTAREVRSPSLAGWLLPYGGEETLSLLPDAWPTAGEARGYLHAYNARRLPRTLLPQLCAALPDLAPSLGALTDLRLMKQMLNAEAWMTTLPTLQLADRVQAAMTAPADARRLECLLRVLDDTVKLPIYTDAERTAIIQRIMNASHAAISPLSLLHVITYGPLAPPLLAELVSHPEAFESYARFLAPLGRFKAAQAQAGMREAERLLQATSQLMTALRQARLITLIGLCRIDLVDTYDQVLKAVLTDVVERRDPVVYRRYLDLLAGWIAFAQHFPLTDGQTAALAGLLGWITAARHQPLPDSFTLELDKEMAQQLGDDFLRWQVLMPIAAEMTPQQLPIRNAHQLHNLLHQWMLAHFRTESHRGLPARLQQLIERADAFGDTRSCLLRFTPHTLEISLPFVVHKASFVVTEREWVVEFAELPNADENQIGRLYVFEALALRLVEWNPVWRVVVNRVCQLGTWTLFLRLQRSDDGAWRDDDLPQLVLWLRTLFDAAYDFSYVDNDRVAHVYALLGQAPWRELMHAYAAYRAAVDFSRQRVTVYSLPFASMLASLCLDGSLAQAVADACLAGFDGAWDAFLAAVARLEATDCGQARWDHLHIAAGQLGLLLAARWPQQALTRLAQSTLSAVATERLGVSLLHRRDMTATVRGLITAPEHARLREAVLHHLPEAAIDARNAEAVAQEVTQWQCRFKRAKDYLLAHHAERLTSGQRRRLVEQLSLVPYGMTAEGEKAIQQVLNRAETAERGRFSLADVDPIAIISAIRTKTL</sequence>
<dbReference type="AlphaFoldDB" id="W0I018"/>